<dbReference type="Proteomes" id="UP000828390">
    <property type="component" value="Unassembled WGS sequence"/>
</dbReference>
<dbReference type="AlphaFoldDB" id="A0A9D4LDU9"/>
<dbReference type="EMBL" id="JAIWYP010000003">
    <property type="protein sequence ID" value="KAH3856266.1"/>
    <property type="molecule type" value="Genomic_DNA"/>
</dbReference>
<protein>
    <submittedName>
        <fullName evidence="1">Uncharacterized protein</fullName>
    </submittedName>
</protein>
<gene>
    <name evidence="1" type="ORF">DPMN_098851</name>
</gene>
<evidence type="ECO:0000313" key="2">
    <source>
        <dbReference type="Proteomes" id="UP000828390"/>
    </source>
</evidence>
<reference evidence="1" key="1">
    <citation type="journal article" date="2019" name="bioRxiv">
        <title>The Genome of the Zebra Mussel, Dreissena polymorpha: A Resource for Invasive Species Research.</title>
        <authorList>
            <person name="McCartney M.A."/>
            <person name="Auch B."/>
            <person name="Kono T."/>
            <person name="Mallez S."/>
            <person name="Zhang Y."/>
            <person name="Obille A."/>
            <person name="Becker A."/>
            <person name="Abrahante J.E."/>
            <person name="Garbe J."/>
            <person name="Badalamenti J.P."/>
            <person name="Herman A."/>
            <person name="Mangelson H."/>
            <person name="Liachko I."/>
            <person name="Sullivan S."/>
            <person name="Sone E.D."/>
            <person name="Koren S."/>
            <person name="Silverstein K.A.T."/>
            <person name="Beckman K.B."/>
            <person name="Gohl D.M."/>
        </authorList>
    </citation>
    <scope>NUCLEOTIDE SEQUENCE</scope>
    <source>
        <strain evidence="1">Duluth1</strain>
        <tissue evidence="1">Whole animal</tissue>
    </source>
</reference>
<accession>A0A9D4LDU9</accession>
<name>A0A9D4LDU9_DREPO</name>
<organism evidence="1 2">
    <name type="scientific">Dreissena polymorpha</name>
    <name type="common">Zebra mussel</name>
    <name type="synonym">Mytilus polymorpha</name>
    <dbReference type="NCBI Taxonomy" id="45954"/>
    <lineage>
        <taxon>Eukaryota</taxon>
        <taxon>Metazoa</taxon>
        <taxon>Spiralia</taxon>
        <taxon>Lophotrochozoa</taxon>
        <taxon>Mollusca</taxon>
        <taxon>Bivalvia</taxon>
        <taxon>Autobranchia</taxon>
        <taxon>Heteroconchia</taxon>
        <taxon>Euheterodonta</taxon>
        <taxon>Imparidentia</taxon>
        <taxon>Neoheterodontei</taxon>
        <taxon>Myida</taxon>
        <taxon>Dreissenoidea</taxon>
        <taxon>Dreissenidae</taxon>
        <taxon>Dreissena</taxon>
    </lineage>
</organism>
<comment type="caution">
    <text evidence="1">The sequence shown here is derived from an EMBL/GenBank/DDBJ whole genome shotgun (WGS) entry which is preliminary data.</text>
</comment>
<proteinExistence type="predicted"/>
<keyword evidence="2" id="KW-1185">Reference proteome</keyword>
<sequence>MRYHSNVKAVCGRRKTRDDLQVFANMISGNCEHVFSESPFASCVNFIRQEAYCAPRILWFEMFRGISEEDISRRNFMEKRWMDNAEVDARSFLYYLQYLTYGELGEHYKQLCTLLTFVLYVFDTPNINLYHPETALNLIGHCYEMEGNYDLASSCYALSLINQTHNNAAYWHVSRLMRLING</sequence>
<reference evidence="1" key="2">
    <citation type="submission" date="2020-11" db="EMBL/GenBank/DDBJ databases">
        <authorList>
            <person name="McCartney M.A."/>
            <person name="Auch B."/>
            <person name="Kono T."/>
            <person name="Mallez S."/>
            <person name="Becker A."/>
            <person name="Gohl D.M."/>
            <person name="Silverstein K.A.T."/>
            <person name="Koren S."/>
            <person name="Bechman K.B."/>
            <person name="Herman A."/>
            <person name="Abrahante J.E."/>
            <person name="Garbe J."/>
        </authorList>
    </citation>
    <scope>NUCLEOTIDE SEQUENCE</scope>
    <source>
        <strain evidence="1">Duluth1</strain>
        <tissue evidence="1">Whole animal</tissue>
    </source>
</reference>
<evidence type="ECO:0000313" key="1">
    <source>
        <dbReference type="EMBL" id="KAH3856266.1"/>
    </source>
</evidence>